<sequence length="582" mass="63768">MTINTPATTELQPTATDDALPRRFADFTTMGEALDYAAQGERGLNFHDPRGKLARPYPYREMREDALAMAYRLIAHGIKPGDRIALVAETSPEFAALFFGTIYAGAWPVPLPLPTSFGGRGAYVDQLAVQLSSCAPNILFYPPEIAEMGADAASAQSVEGIAWDDFIARPATPVALPKAKSDDIAYLQYSSGSTRFPHGVAVTHHALLNNLAAHSHGMHVQPGDRCVSWLPWYHDMGLVGCLLSPVANQVSADYLKTEDFARRPLAWLDLISRNKGTTLSYSPTFGYEICARRVSSQTHASERFDLSRWRVAGNGADMIRPDVMQRFVDTFSEAGFSAKAFLPSYGLAEATLAVSIMPPGEGIVVELVEETELSGGDSQGDRPQRFRAIVNCGKAARDMTIEIRDEDGNILPDRQIGKVWCTGPSLMVGYFRDEEATKACMADGWLDTGDMGYLSDGYIYIVGRAKDMIIINGKNHWPQDIEWAVEQLPGFKSGDIAAFAITTSGGEETPAVLVQCRTSDTSERQRLHNEIRERVRSITGMNCIVELVPPRTLPRTSSGKLSRSKARSLYLSGEIQPYELAA</sequence>
<dbReference type="Proteomes" id="UP000503018">
    <property type="component" value="Chromosome"/>
</dbReference>
<dbReference type="InterPro" id="IPR040097">
    <property type="entry name" value="FAAL/FAAC"/>
</dbReference>
<evidence type="ECO:0000313" key="4">
    <source>
        <dbReference type="EMBL" id="QJQ33473.1"/>
    </source>
</evidence>
<dbReference type="PANTHER" id="PTHR22754">
    <property type="entry name" value="DISCO-INTERACTING PROTEIN 2 DIP2 -RELATED"/>
    <property type="match status" value="1"/>
</dbReference>
<dbReference type="CDD" id="cd05931">
    <property type="entry name" value="FAAL"/>
    <property type="match status" value="1"/>
</dbReference>
<dbReference type="EMBL" id="CP053015">
    <property type="protein sequence ID" value="QJQ33473.1"/>
    <property type="molecule type" value="Genomic_DNA"/>
</dbReference>
<evidence type="ECO:0000313" key="5">
    <source>
        <dbReference type="Proteomes" id="UP000503018"/>
    </source>
</evidence>
<keyword evidence="2 4" id="KW-0436">Ligase</keyword>
<dbReference type="SUPFAM" id="SSF56801">
    <property type="entry name" value="Acetyl-CoA synthetase-like"/>
    <property type="match status" value="1"/>
</dbReference>
<accession>A0A6M4AWH9</accession>
<dbReference type="InterPro" id="IPR045851">
    <property type="entry name" value="AMP-bd_C_sf"/>
</dbReference>
<dbReference type="PANTHER" id="PTHR22754:SF32">
    <property type="entry name" value="DISCO-INTERACTING PROTEIN 2"/>
    <property type="match status" value="1"/>
</dbReference>
<dbReference type="Gene3D" id="3.40.50.12780">
    <property type="entry name" value="N-terminal domain of ligase-like"/>
    <property type="match status" value="1"/>
</dbReference>
<protein>
    <submittedName>
        <fullName evidence="4">Fatty acyl-AMP ligase</fullName>
    </submittedName>
</protein>
<dbReference type="GO" id="GO:0006633">
    <property type="term" value="P:fatty acid biosynthetic process"/>
    <property type="evidence" value="ECO:0007669"/>
    <property type="project" value="TreeGrafter"/>
</dbReference>
<dbReference type="AlphaFoldDB" id="A0A6M4AWH9"/>
<dbReference type="InterPro" id="IPR042099">
    <property type="entry name" value="ANL_N_sf"/>
</dbReference>
<proteinExistence type="inferred from homology"/>
<evidence type="ECO:0000256" key="1">
    <source>
        <dbReference type="ARBA" id="ARBA00006432"/>
    </source>
</evidence>
<reference evidence="4 5" key="1">
    <citation type="submission" date="2020-01" db="EMBL/GenBank/DDBJ databases">
        <title>Sphingomonas sp. strain CSW-10.</title>
        <authorList>
            <person name="Chen W.-M."/>
        </authorList>
    </citation>
    <scope>NUCLEOTIDE SEQUENCE [LARGE SCALE GENOMIC DNA]</scope>
    <source>
        <strain evidence="4 5">CSW-10</strain>
    </source>
</reference>
<dbReference type="GO" id="GO:0016874">
    <property type="term" value="F:ligase activity"/>
    <property type="evidence" value="ECO:0007669"/>
    <property type="project" value="UniProtKB-KW"/>
</dbReference>
<dbReference type="Pfam" id="PF00501">
    <property type="entry name" value="AMP-binding"/>
    <property type="match status" value="1"/>
</dbReference>
<organism evidence="4 5">
    <name type="scientific">Sphingomonas lacunae</name>
    <dbReference type="NCBI Taxonomy" id="2698828"/>
    <lineage>
        <taxon>Bacteria</taxon>
        <taxon>Pseudomonadati</taxon>
        <taxon>Pseudomonadota</taxon>
        <taxon>Alphaproteobacteria</taxon>
        <taxon>Sphingomonadales</taxon>
        <taxon>Sphingomonadaceae</taxon>
        <taxon>Sphingomonas</taxon>
    </lineage>
</organism>
<dbReference type="GO" id="GO:0070566">
    <property type="term" value="F:adenylyltransferase activity"/>
    <property type="evidence" value="ECO:0007669"/>
    <property type="project" value="TreeGrafter"/>
</dbReference>
<keyword evidence="5" id="KW-1185">Reference proteome</keyword>
<dbReference type="RefSeq" id="WP_169947762.1">
    <property type="nucleotide sequence ID" value="NZ_CP053015.1"/>
</dbReference>
<dbReference type="GO" id="GO:0005886">
    <property type="term" value="C:plasma membrane"/>
    <property type="evidence" value="ECO:0007669"/>
    <property type="project" value="TreeGrafter"/>
</dbReference>
<gene>
    <name evidence="4" type="ORF">GV829_00705</name>
</gene>
<dbReference type="NCBIfam" id="NF006624">
    <property type="entry name" value="PRK09192.1"/>
    <property type="match status" value="1"/>
</dbReference>
<feature type="domain" description="AMP-dependent synthetase/ligase" evidence="3">
    <location>
        <begin position="58"/>
        <end position="431"/>
    </location>
</feature>
<name>A0A6M4AWH9_9SPHN</name>
<evidence type="ECO:0000259" key="3">
    <source>
        <dbReference type="Pfam" id="PF00501"/>
    </source>
</evidence>
<comment type="similarity">
    <text evidence="1">Belongs to the ATP-dependent AMP-binding enzyme family.</text>
</comment>
<evidence type="ECO:0000256" key="2">
    <source>
        <dbReference type="ARBA" id="ARBA00022598"/>
    </source>
</evidence>
<dbReference type="InterPro" id="IPR000873">
    <property type="entry name" value="AMP-dep_synth/lig_dom"/>
</dbReference>
<dbReference type="Gene3D" id="3.30.300.30">
    <property type="match status" value="1"/>
</dbReference>
<dbReference type="KEGG" id="slan:GV829_00705"/>